<dbReference type="Proteomes" id="UP000294588">
    <property type="component" value="Unassembled WGS sequence"/>
</dbReference>
<sequence length="498" mass="57026">MQSRENQFIQLRKQKLEKLYTAGIDPYPIKSHRTHKITEVLKGKEEWVASGQEVILAGRLVAMRRQGKLGFGDLEDASGKIQIYVAQNLVGEENYELFKLCDSGDFIQAKGTLFFTQAGEYSLKASQISLLAKNLRPLPPIKEKVIDGKLVRYSALSDVELRYRKRYLDLLLNPSHRDIFIRRAKIISAIRSFLDEREFIEVETPILQPLYGGANARPFVTHHNALNIDLYLRIATELYLKRLIVGGFEKVYELGKDFRNEGMDRTHNPEFTMLELYEAYSDLEGMMELTESLLQCLAMDVLHQSIYRFKGYDIDLSKPFQRASMQELLKEYLNLELSEDDYEQALAFCKQHDIEVPPGSKTGKLIYLIYEDMVEDKIIQPTFVTDFPKEVSPLAKAKPDNPFWADRFELVVAGYELANAFSELNDPLEQRVRLEAQAALRALGDEEAAVVDEDFLEALEYGMPPMGGLGIGIDRLVMLLTENDSIKEVILFPQMKPE</sequence>
<evidence type="ECO:0000313" key="2">
    <source>
        <dbReference type="Proteomes" id="UP000294588"/>
    </source>
</evidence>
<comment type="caution">
    <text evidence="1">The sequence shown here is derived from an EMBL/GenBank/DDBJ whole genome shotgun (WGS) entry which is preliminary data.</text>
</comment>
<proteinExistence type="predicted"/>
<organism evidence="1 2">
    <name type="scientific">Candidatus Syntrophosphaera thermopropionivorans</name>
    <dbReference type="NCBI Taxonomy" id="2593015"/>
    <lineage>
        <taxon>Bacteria</taxon>
        <taxon>Pseudomonadati</taxon>
        <taxon>Candidatus Cloacimonadota</taxon>
        <taxon>Candidatus Cloacimonadia</taxon>
        <taxon>Candidatus Cloacimonadales</taxon>
        <taxon>Candidatus Cloacimonadaceae</taxon>
        <taxon>Candidatus Syntrophosphaera</taxon>
    </lineage>
</organism>
<dbReference type="EMBL" id="SMOG01000020">
    <property type="protein sequence ID" value="TDF72688.1"/>
    <property type="molecule type" value="Genomic_DNA"/>
</dbReference>
<protein>
    <submittedName>
        <fullName evidence="1">Lysine--tRNA ligase</fullName>
        <ecNumber evidence="1">6.1.1.6</ecNumber>
    </submittedName>
</protein>
<accession>A0AC61QIB7</accession>
<keyword evidence="1" id="KW-0436">Ligase</keyword>
<evidence type="ECO:0000313" key="1">
    <source>
        <dbReference type="EMBL" id="TDF72688.1"/>
    </source>
</evidence>
<reference evidence="1" key="1">
    <citation type="submission" date="2019-03" db="EMBL/GenBank/DDBJ databases">
        <title>Candidatus Syntrophosphaera thermopropionivorans: a novel player in syntrophic propionate oxidation during anaerobic digestion.</title>
        <authorList>
            <person name="Dyksma S."/>
        </authorList>
    </citation>
    <scope>NUCLEOTIDE SEQUENCE</scope>
    <source>
        <strain evidence="1">W5</strain>
    </source>
</reference>
<name>A0AC61QIB7_9BACT</name>
<gene>
    <name evidence="1" type="primary">lysS</name>
    <name evidence="1" type="ORF">E0946_05795</name>
</gene>
<dbReference type="EC" id="6.1.1.6" evidence="1"/>
<keyword evidence="2" id="KW-1185">Reference proteome</keyword>